<dbReference type="AlphaFoldDB" id="A0A2S4L2T4"/>
<reference evidence="2 3" key="1">
    <citation type="submission" date="2018-01" db="EMBL/GenBank/DDBJ databases">
        <title>Harnessing the power of phylogenomics to disentangle the directionality and signatures of interkingdom host jumping in the parasitic fungal genus Tolypocladium.</title>
        <authorList>
            <person name="Quandt C.A."/>
            <person name="Patterson W."/>
            <person name="Spatafora J.W."/>
        </authorList>
    </citation>
    <scope>NUCLEOTIDE SEQUENCE [LARGE SCALE GENOMIC DNA]</scope>
    <source>
        <strain evidence="2 3">NRBC 100945</strain>
    </source>
</reference>
<evidence type="ECO:0000313" key="2">
    <source>
        <dbReference type="EMBL" id="POR36741.1"/>
    </source>
</evidence>
<feature type="compositionally biased region" description="Basic and acidic residues" evidence="1">
    <location>
        <begin position="251"/>
        <end position="260"/>
    </location>
</feature>
<name>A0A2S4L2T4_9HYPO</name>
<protein>
    <submittedName>
        <fullName evidence="2">Uncharacterized protein</fullName>
    </submittedName>
</protein>
<sequence length="270" mass="30313">MIAGRNFYAMAALPPRPEQPMVKWPGGFQVVDGAFTVDGVKWKPGTALRLLFYPEDYISCEERLESTRPEAASLLADRPFLAAQLRFYGIAFRPSMTVSELRLLLKTAFDNNLCDAVPYSILDIGPRMQREYKDLLSEWEKKVAAWEALKDNKAAFSKCETPVQRAICDPDLFLEHYFLTDGQPDHSKTPNTPMALVGCTNKYDVLVKAQEIPGLFASIGGHGPQQTIYIGWDEHAVFHLADTVREELDMEQSEKTKEAMKNTNSTGPSC</sequence>
<comment type="caution">
    <text evidence="2">The sequence shown here is derived from an EMBL/GenBank/DDBJ whole genome shotgun (WGS) entry which is preliminary data.</text>
</comment>
<accession>A0A2S4L2T4</accession>
<feature type="compositionally biased region" description="Polar residues" evidence="1">
    <location>
        <begin position="261"/>
        <end position="270"/>
    </location>
</feature>
<dbReference type="STRING" id="94208.A0A2S4L2T4"/>
<keyword evidence="3" id="KW-1185">Reference proteome</keyword>
<organism evidence="2 3">
    <name type="scientific">Tolypocladium paradoxum</name>
    <dbReference type="NCBI Taxonomy" id="94208"/>
    <lineage>
        <taxon>Eukaryota</taxon>
        <taxon>Fungi</taxon>
        <taxon>Dikarya</taxon>
        <taxon>Ascomycota</taxon>
        <taxon>Pezizomycotina</taxon>
        <taxon>Sordariomycetes</taxon>
        <taxon>Hypocreomycetidae</taxon>
        <taxon>Hypocreales</taxon>
        <taxon>Ophiocordycipitaceae</taxon>
        <taxon>Tolypocladium</taxon>
    </lineage>
</organism>
<feature type="region of interest" description="Disordered" evidence="1">
    <location>
        <begin position="251"/>
        <end position="270"/>
    </location>
</feature>
<dbReference type="Proteomes" id="UP000237481">
    <property type="component" value="Unassembled WGS sequence"/>
</dbReference>
<proteinExistence type="predicted"/>
<evidence type="ECO:0000313" key="3">
    <source>
        <dbReference type="Proteomes" id="UP000237481"/>
    </source>
</evidence>
<evidence type="ECO:0000256" key="1">
    <source>
        <dbReference type="SAM" id="MobiDB-lite"/>
    </source>
</evidence>
<gene>
    <name evidence="2" type="ORF">TPAR_03019</name>
</gene>
<dbReference type="OrthoDB" id="4630416at2759"/>
<dbReference type="EMBL" id="PKSG01000302">
    <property type="protein sequence ID" value="POR36741.1"/>
    <property type="molecule type" value="Genomic_DNA"/>
</dbReference>